<name>A0A8T5VCY5_9BRAD</name>
<dbReference type="Proteomes" id="UP000551709">
    <property type="component" value="Chromosome"/>
</dbReference>
<evidence type="ECO:0000313" key="1">
    <source>
        <dbReference type="EMBL" id="UPT91414.1"/>
    </source>
</evidence>
<reference evidence="1" key="1">
    <citation type="journal article" date="2017" name="Syst. Appl. Microbiol.">
        <title>Soybeans inoculated with root zone soils of Canadian native legumes harbour diverse and novel Bradyrhizobium spp. that possess agricultural potential.</title>
        <authorList>
            <person name="Bromfield E.S.P."/>
            <person name="Cloutier S."/>
            <person name="Tambong J.T."/>
            <person name="Tran Thi T.V."/>
        </authorList>
    </citation>
    <scope>NUCLEOTIDE SEQUENCE</scope>
    <source>
        <strain evidence="1">1S5</strain>
    </source>
</reference>
<dbReference type="EMBL" id="CP096255">
    <property type="protein sequence ID" value="UPT91414.1"/>
    <property type="molecule type" value="Genomic_DNA"/>
</dbReference>
<protein>
    <submittedName>
        <fullName evidence="1">Uncharacterized protein</fullName>
    </submittedName>
</protein>
<proteinExistence type="predicted"/>
<reference evidence="1" key="2">
    <citation type="submission" date="2022-04" db="EMBL/GenBank/DDBJ databases">
        <authorList>
            <person name="Bromfield E.S.P."/>
            <person name="Cloutier S."/>
        </authorList>
    </citation>
    <scope>NUCLEOTIDE SEQUENCE</scope>
    <source>
        <strain evidence="1">1S5</strain>
    </source>
</reference>
<evidence type="ECO:0000313" key="2">
    <source>
        <dbReference type="Proteomes" id="UP000551709"/>
    </source>
</evidence>
<dbReference type="RefSeq" id="WP_166097052.1">
    <property type="nucleotide sequence ID" value="NZ_CP096255.1"/>
</dbReference>
<gene>
    <name evidence="1" type="ORF">HAP41_0000022300</name>
</gene>
<organism evidence="1 2">
    <name type="scientific">Bradyrhizobium barranii subsp. apii</name>
    <dbReference type="NCBI Taxonomy" id="2819348"/>
    <lineage>
        <taxon>Bacteria</taxon>
        <taxon>Pseudomonadati</taxon>
        <taxon>Pseudomonadota</taxon>
        <taxon>Alphaproteobacteria</taxon>
        <taxon>Hyphomicrobiales</taxon>
        <taxon>Nitrobacteraceae</taxon>
        <taxon>Bradyrhizobium</taxon>
        <taxon>Bradyrhizobium barranii</taxon>
    </lineage>
</organism>
<accession>A0A8T5VCY5</accession>
<sequence>MASPYLLLEMSDEADCCFVAAWLFRTDQAQRLWLQALDEPEFADHVMLLHADGIPDIAAVALEIFGELERQHHFAVMNLHEDSFLGREFGLMERLGFFVHGRESYRMTLPKAITLAAVRPGGLGGGVNDRARGRP</sequence>
<dbReference type="AlphaFoldDB" id="A0A8T5VCY5"/>